<reference evidence="3 4" key="1">
    <citation type="submission" date="2011-02" db="EMBL/GenBank/DDBJ databases">
        <authorList>
            <person name="Nelson K.E."/>
            <person name="Sutton G."/>
            <person name="Torralba M."/>
            <person name="Durkin S."/>
            <person name="Harkins D."/>
            <person name="Montgomery R."/>
            <person name="Ziemer C."/>
            <person name="Klaassens E."/>
            <person name="Ocuiv P."/>
            <person name="Morrison M."/>
        </authorList>
    </citation>
    <scope>NUCLEOTIDE SEQUENCE [LARGE SCALE GENOMIC DNA]</scope>
    <source>
        <strain evidence="3 4">8</strain>
    </source>
</reference>
<evidence type="ECO:0000313" key="4">
    <source>
        <dbReference type="Proteomes" id="UP000004259"/>
    </source>
</evidence>
<dbReference type="InterPro" id="IPR036162">
    <property type="entry name" value="Resolvase-like_N_sf"/>
</dbReference>
<dbReference type="Pfam" id="PF07508">
    <property type="entry name" value="Recombinase"/>
    <property type="match status" value="1"/>
</dbReference>
<dbReference type="InterPro" id="IPR011109">
    <property type="entry name" value="DNA_bind_recombinase_dom"/>
</dbReference>
<dbReference type="SMART" id="SM00857">
    <property type="entry name" value="Resolvase"/>
    <property type="match status" value="1"/>
</dbReference>
<dbReference type="STRING" id="246199.CUS_7736"/>
<dbReference type="PROSITE" id="PS51737">
    <property type="entry name" value="RECOMBINASE_DNA_BIND"/>
    <property type="match status" value="1"/>
</dbReference>
<dbReference type="Gene3D" id="3.90.1750.20">
    <property type="entry name" value="Putative Large Serine Recombinase, Chain B, Domain 2"/>
    <property type="match status" value="1"/>
</dbReference>
<dbReference type="eggNOG" id="COG1961">
    <property type="taxonomic scope" value="Bacteria"/>
</dbReference>
<feature type="domain" description="Resolvase/invertase-type recombinase catalytic" evidence="1">
    <location>
        <begin position="1"/>
        <end position="102"/>
    </location>
</feature>
<dbReference type="SUPFAM" id="SSF53041">
    <property type="entry name" value="Resolvase-like"/>
    <property type="match status" value="1"/>
</dbReference>
<dbReference type="GO" id="GO:0000150">
    <property type="term" value="F:DNA strand exchange activity"/>
    <property type="evidence" value="ECO:0007669"/>
    <property type="project" value="InterPro"/>
</dbReference>
<protein>
    <submittedName>
        <fullName evidence="3">TnpX site-specific recombinase domain protein</fullName>
    </submittedName>
</protein>
<organism evidence="3 4">
    <name type="scientific">Ruminococcus albus 8</name>
    <dbReference type="NCBI Taxonomy" id="246199"/>
    <lineage>
        <taxon>Bacteria</taxon>
        <taxon>Bacillati</taxon>
        <taxon>Bacillota</taxon>
        <taxon>Clostridia</taxon>
        <taxon>Eubacteriales</taxon>
        <taxon>Oscillospiraceae</taxon>
        <taxon>Ruminococcus</taxon>
    </lineage>
</organism>
<dbReference type="EMBL" id="ADKM02000122">
    <property type="protein sequence ID" value="EGC01860.1"/>
    <property type="molecule type" value="Genomic_DNA"/>
</dbReference>
<proteinExistence type="predicted"/>
<evidence type="ECO:0000259" key="2">
    <source>
        <dbReference type="PROSITE" id="PS51737"/>
    </source>
</evidence>
<feature type="domain" description="Recombinase" evidence="2">
    <location>
        <begin position="110"/>
        <end position="251"/>
    </location>
</feature>
<gene>
    <name evidence="3" type="ORF">CUS_7736</name>
</gene>
<accession>E9SG15</accession>
<keyword evidence="4" id="KW-1185">Reference proteome</keyword>
<dbReference type="Proteomes" id="UP000004259">
    <property type="component" value="Unassembled WGS sequence"/>
</dbReference>
<dbReference type="Gene3D" id="3.40.50.1390">
    <property type="entry name" value="Resolvase, N-terminal catalytic domain"/>
    <property type="match status" value="1"/>
</dbReference>
<dbReference type="Pfam" id="PF00239">
    <property type="entry name" value="Resolvase"/>
    <property type="match status" value="1"/>
</dbReference>
<dbReference type="PROSITE" id="PS51736">
    <property type="entry name" value="RECOMBINASES_3"/>
    <property type="match status" value="1"/>
</dbReference>
<dbReference type="AlphaFoldDB" id="E9SG15"/>
<dbReference type="PANTHER" id="PTHR30461">
    <property type="entry name" value="DNA-INVERTASE FROM LAMBDOID PROPHAGE"/>
    <property type="match status" value="1"/>
</dbReference>
<dbReference type="InterPro" id="IPR038109">
    <property type="entry name" value="DNA_bind_recomb_sf"/>
</dbReference>
<evidence type="ECO:0000259" key="1">
    <source>
        <dbReference type="PROSITE" id="PS51736"/>
    </source>
</evidence>
<comment type="caution">
    <text evidence="3">The sequence shown here is derived from an EMBL/GenBank/DDBJ whole genome shotgun (WGS) entry which is preliminary data.</text>
</comment>
<sequence length="253" mass="29005">MTFERPGIQRMLDDAKTGKINLILCKDLSRFGRNYIEVGRYVDYLFPLYNIRFIALTDNVDTANADSSAMDMMPIMNIFNEWHSANTSKKLRAVHAQGAKVGKYKCTFTAYGYLKGNDEKYTPVPDPQTAPIVRRIFEMYASGMKPIQICNVLNDEHIPTPTDYRAAQLGKPNPFSKVHLWGNTTIKSILNNEIYIGTMANLKTSSISYKNKKRVRKDKSEWVTVKNNHEPIIPQELWDKVREIDSSHPKTHS</sequence>
<name>E9SG15_RUMAL</name>
<dbReference type="InterPro" id="IPR050639">
    <property type="entry name" value="SSR_resolvase"/>
</dbReference>
<dbReference type="InterPro" id="IPR006119">
    <property type="entry name" value="Resolv_N"/>
</dbReference>
<dbReference type="GO" id="GO:0003677">
    <property type="term" value="F:DNA binding"/>
    <property type="evidence" value="ECO:0007669"/>
    <property type="project" value="InterPro"/>
</dbReference>
<dbReference type="PANTHER" id="PTHR30461:SF23">
    <property type="entry name" value="DNA RECOMBINASE-RELATED"/>
    <property type="match status" value="1"/>
</dbReference>
<evidence type="ECO:0000313" key="3">
    <source>
        <dbReference type="EMBL" id="EGC01860.1"/>
    </source>
</evidence>